<dbReference type="EMBL" id="CAJMWT010000340">
    <property type="protein sequence ID" value="CAE6342163.1"/>
    <property type="molecule type" value="Genomic_DNA"/>
</dbReference>
<dbReference type="GO" id="GO:0051087">
    <property type="term" value="F:protein-folding chaperone binding"/>
    <property type="evidence" value="ECO:0007669"/>
    <property type="project" value="InterPro"/>
</dbReference>
<dbReference type="InterPro" id="IPR003103">
    <property type="entry name" value="BAG_domain"/>
</dbReference>
<feature type="region of interest" description="Disordered" evidence="1">
    <location>
        <begin position="70"/>
        <end position="180"/>
    </location>
</feature>
<protein>
    <recommendedName>
        <fullName evidence="2">BAG domain-containing protein</fullName>
    </recommendedName>
</protein>
<proteinExistence type="predicted"/>
<evidence type="ECO:0000313" key="4">
    <source>
        <dbReference type="Proteomes" id="UP000663843"/>
    </source>
</evidence>
<dbReference type="PROSITE" id="PS51035">
    <property type="entry name" value="BAG"/>
    <property type="match status" value="1"/>
</dbReference>
<evidence type="ECO:0000256" key="1">
    <source>
        <dbReference type="SAM" id="MobiDB-lite"/>
    </source>
</evidence>
<feature type="compositionally biased region" description="Basic and acidic residues" evidence="1">
    <location>
        <begin position="143"/>
        <end position="153"/>
    </location>
</feature>
<sequence length="298" mass="33445">MVSRSSHSNCGSSITSTYSYEFAPGYARPHTEPTPFSGYPYIPHNATSQEREACNSRIRVIRARNASYIQPSRPEAIKPEGHRPRTGAKAASVNVPSSKSSPSEPLTEVHPSSEEEDSSGPETPYSHGRFIWKDSSDVLEQESLDRPLGKKVDSGPYKYYPPAPPVVPEEQYTDESASDTFTTATSAAARKELQRLTYEFNNIVLRFKFPSNLEFTTPSNEGELPKLAPTPANKSLLEHNHKLEKLLEKLDAIESHGDKDIQRMRKQAVERMLSELEALKRMEAMALYNLNYERNVKA</sequence>
<evidence type="ECO:0000259" key="2">
    <source>
        <dbReference type="PROSITE" id="PS51035"/>
    </source>
</evidence>
<dbReference type="Proteomes" id="UP000663843">
    <property type="component" value="Unassembled WGS sequence"/>
</dbReference>
<dbReference type="InterPro" id="IPR036533">
    <property type="entry name" value="BAG_dom_sf"/>
</dbReference>
<name>A0A8H2W690_9AGAM</name>
<comment type="caution">
    <text evidence="3">The sequence shown here is derived from an EMBL/GenBank/DDBJ whole genome shotgun (WGS) entry which is preliminary data.</text>
</comment>
<evidence type="ECO:0000313" key="3">
    <source>
        <dbReference type="EMBL" id="CAE6342163.1"/>
    </source>
</evidence>
<feature type="domain" description="BAG" evidence="2">
    <location>
        <begin position="243"/>
        <end position="280"/>
    </location>
</feature>
<dbReference type="SUPFAM" id="SSF63491">
    <property type="entry name" value="BAG domain"/>
    <property type="match status" value="1"/>
</dbReference>
<feature type="compositionally biased region" description="Low complexity" evidence="1">
    <location>
        <begin position="89"/>
        <end position="103"/>
    </location>
</feature>
<dbReference type="AlphaFoldDB" id="A0A8H2W690"/>
<dbReference type="Gene3D" id="1.20.58.120">
    <property type="entry name" value="BAG domain"/>
    <property type="match status" value="1"/>
</dbReference>
<reference evidence="3" key="1">
    <citation type="submission" date="2021-01" db="EMBL/GenBank/DDBJ databases">
        <authorList>
            <person name="Kaushik A."/>
        </authorList>
    </citation>
    <scope>NUCLEOTIDE SEQUENCE</scope>
    <source>
        <strain evidence="3">AG2-2IIIB</strain>
    </source>
</reference>
<organism evidence="3 4">
    <name type="scientific">Rhizoctonia solani</name>
    <dbReference type="NCBI Taxonomy" id="456999"/>
    <lineage>
        <taxon>Eukaryota</taxon>
        <taxon>Fungi</taxon>
        <taxon>Dikarya</taxon>
        <taxon>Basidiomycota</taxon>
        <taxon>Agaricomycotina</taxon>
        <taxon>Agaricomycetes</taxon>
        <taxon>Cantharellales</taxon>
        <taxon>Ceratobasidiaceae</taxon>
        <taxon>Rhizoctonia</taxon>
    </lineage>
</organism>
<accession>A0A8H2W690</accession>
<dbReference type="Pfam" id="PF02179">
    <property type="entry name" value="BAG"/>
    <property type="match status" value="1"/>
</dbReference>
<gene>
    <name evidence="3" type="ORF">RDB_LOCUS3225</name>
</gene>